<comment type="caution">
    <text evidence="1">The sequence shown here is derived from an EMBL/GenBank/DDBJ whole genome shotgun (WGS) entry which is preliminary data.</text>
</comment>
<evidence type="ECO:0000313" key="2">
    <source>
        <dbReference type="Proteomes" id="UP000520814"/>
    </source>
</evidence>
<keyword evidence="2" id="KW-1185">Reference proteome</keyword>
<dbReference type="Proteomes" id="UP000520814">
    <property type="component" value="Unassembled WGS sequence"/>
</dbReference>
<dbReference type="RefSeq" id="WP_184202261.1">
    <property type="nucleotide sequence ID" value="NZ_JACHGW010000004.1"/>
</dbReference>
<name>A0A7W9W8F4_ARMRO</name>
<proteinExistence type="predicted"/>
<organism evidence="1 2">
    <name type="scientific">Armatimonas rosea</name>
    <dbReference type="NCBI Taxonomy" id="685828"/>
    <lineage>
        <taxon>Bacteria</taxon>
        <taxon>Bacillati</taxon>
        <taxon>Armatimonadota</taxon>
        <taxon>Armatimonadia</taxon>
        <taxon>Armatimonadales</taxon>
        <taxon>Armatimonadaceae</taxon>
        <taxon>Armatimonas</taxon>
    </lineage>
</organism>
<dbReference type="PANTHER" id="PTHR40128:SF1">
    <property type="entry name" value="PHYTANOYL-COA HYDROXYLASE"/>
    <property type="match status" value="1"/>
</dbReference>
<evidence type="ECO:0000313" key="1">
    <source>
        <dbReference type="EMBL" id="MBB6052713.1"/>
    </source>
</evidence>
<dbReference type="SUPFAM" id="SSF51197">
    <property type="entry name" value="Clavaminate synthase-like"/>
    <property type="match status" value="1"/>
</dbReference>
<dbReference type="Pfam" id="PF05721">
    <property type="entry name" value="PhyH"/>
    <property type="match status" value="1"/>
</dbReference>
<evidence type="ECO:0008006" key="3">
    <source>
        <dbReference type="Google" id="ProtNLM"/>
    </source>
</evidence>
<dbReference type="PANTHER" id="PTHR40128">
    <property type="entry name" value="EXPRESSED PROTEIN"/>
    <property type="match status" value="1"/>
</dbReference>
<dbReference type="GO" id="GO:0016706">
    <property type="term" value="F:2-oxoglutarate-dependent dioxygenase activity"/>
    <property type="evidence" value="ECO:0007669"/>
    <property type="project" value="UniProtKB-ARBA"/>
</dbReference>
<reference evidence="1 2" key="1">
    <citation type="submission" date="2020-08" db="EMBL/GenBank/DDBJ databases">
        <title>Genomic Encyclopedia of Type Strains, Phase IV (KMG-IV): sequencing the most valuable type-strain genomes for metagenomic binning, comparative biology and taxonomic classification.</title>
        <authorList>
            <person name="Goeker M."/>
        </authorList>
    </citation>
    <scope>NUCLEOTIDE SEQUENCE [LARGE SCALE GENOMIC DNA]</scope>
    <source>
        <strain evidence="1 2">DSM 23562</strain>
    </source>
</reference>
<sequence length="312" mass="34570">MTLTAQRKELELTGDTFGELRESNDILLDGPALQQRMADDGYLFFRGALSRSGVTEARRECVRRLAEAGRLEPGTDLMDAIPRREGTGSYFWAELAEGNAPLREVLYSGPMMAIFERLLGGTVRHYDFTWMRAVTPGGGTAPHCDVVYMGRGTKNLYTAWTPLGDIPRSVGGLIVLEGSHKRHDITGSYLAQDVDSYCENGPVAEEVRTGKIHWEHPETHAPWDGAFSHDPPALRKQLGGRWLTADYAMGDVLIFSMATLHASLDNQGDTIRLSSDTRYQRADEPIDERWITGPQGEKPIAHGLAAKRGRIC</sequence>
<accession>A0A7W9W8F4</accession>
<dbReference type="EMBL" id="JACHGW010000004">
    <property type="protein sequence ID" value="MBB6052713.1"/>
    <property type="molecule type" value="Genomic_DNA"/>
</dbReference>
<dbReference type="InterPro" id="IPR008775">
    <property type="entry name" value="Phytyl_CoA_dOase-like"/>
</dbReference>
<protein>
    <recommendedName>
        <fullName evidence="3">Phytanoyl-CoA dioxygenase</fullName>
    </recommendedName>
</protein>
<dbReference type="AlphaFoldDB" id="A0A7W9W8F4"/>
<gene>
    <name evidence="1" type="ORF">HNQ39_004534</name>
</gene>
<dbReference type="Gene3D" id="2.60.120.620">
    <property type="entry name" value="q2cbj1_9rhob like domain"/>
    <property type="match status" value="1"/>
</dbReference>